<dbReference type="GO" id="GO:0006355">
    <property type="term" value="P:regulation of DNA-templated transcription"/>
    <property type="evidence" value="ECO:0007669"/>
    <property type="project" value="InterPro"/>
</dbReference>
<feature type="region of interest" description="Disordered" evidence="13">
    <location>
        <begin position="1"/>
        <end position="20"/>
    </location>
</feature>
<dbReference type="InterPro" id="IPR003594">
    <property type="entry name" value="HATPase_dom"/>
</dbReference>
<dbReference type="FunFam" id="3.30.450.40:FF:000006">
    <property type="entry name" value="Phytochrome"/>
    <property type="match status" value="1"/>
</dbReference>
<dbReference type="SMART" id="SM00086">
    <property type="entry name" value="PAC"/>
    <property type="match status" value="1"/>
</dbReference>
<dbReference type="InterPro" id="IPR036890">
    <property type="entry name" value="HATPase_C_sf"/>
</dbReference>
<dbReference type="Pfam" id="PF08446">
    <property type="entry name" value="PAS_2"/>
    <property type="match status" value="1"/>
</dbReference>
<dbReference type="Pfam" id="PF02518">
    <property type="entry name" value="HATPase_c"/>
    <property type="match status" value="1"/>
</dbReference>
<dbReference type="InterPro" id="IPR001294">
    <property type="entry name" value="Phytochrome"/>
</dbReference>
<comment type="PTM">
    <text evidence="12">Contains one covalently linked phytochromobilin chromophore.</text>
</comment>
<feature type="binding site" description="covalent" evidence="12">
    <location>
        <position position="323"/>
    </location>
    <ligand>
        <name>phytochromobilin</name>
        <dbReference type="ChEBI" id="CHEBI:189064"/>
    </ligand>
</feature>
<dbReference type="PANTHER" id="PTHR47876">
    <property type="entry name" value="OS08G0260000 PROTEIN"/>
    <property type="match status" value="1"/>
</dbReference>
<evidence type="ECO:0000256" key="9">
    <source>
        <dbReference type="ARBA" id="ARBA00023163"/>
    </source>
</evidence>
<dbReference type="InterPro" id="IPR029016">
    <property type="entry name" value="GAF-like_dom_sf"/>
</dbReference>
<dbReference type="InterPro" id="IPR043150">
    <property type="entry name" value="Phytochrome_PHY_sf"/>
</dbReference>
<keyword evidence="7 11" id="KW-0157">Chromophore</keyword>
<dbReference type="InterPro" id="IPR003018">
    <property type="entry name" value="GAF"/>
</dbReference>
<evidence type="ECO:0000256" key="4">
    <source>
        <dbReference type="ARBA" id="ARBA00022543"/>
    </source>
</evidence>
<dbReference type="CDD" id="cd00130">
    <property type="entry name" value="PAS"/>
    <property type="match status" value="2"/>
</dbReference>
<keyword evidence="5 11" id="KW-0716">Sensory transduction</keyword>
<feature type="domain" description="Histidine kinase" evidence="15">
    <location>
        <begin position="896"/>
        <end position="1115"/>
    </location>
</feature>
<evidence type="ECO:0000259" key="16">
    <source>
        <dbReference type="PROSITE" id="PS50112"/>
    </source>
</evidence>
<dbReference type="InterPro" id="IPR000014">
    <property type="entry name" value="PAS"/>
</dbReference>
<dbReference type="GO" id="GO:0017006">
    <property type="term" value="P:protein-tetrapyrrole linkage"/>
    <property type="evidence" value="ECO:0007669"/>
    <property type="project" value="InterPro"/>
</dbReference>
<dbReference type="Pfam" id="PF00512">
    <property type="entry name" value="HisKA"/>
    <property type="match status" value="1"/>
</dbReference>
<dbReference type="PROSITE" id="PS50109">
    <property type="entry name" value="HIS_KIN"/>
    <property type="match status" value="1"/>
</dbReference>
<dbReference type="Gene3D" id="3.30.565.10">
    <property type="entry name" value="Histidine kinase-like ATPase, C-terminal domain"/>
    <property type="match status" value="1"/>
</dbReference>
<feature type="domain" description="PAS" evidence="16">
    <location>
        <begin position="742"/>
        <end position="797"/>
    </location>
</feature>
<dbReference type="CDD" id="cd00082">
    <property type="entry name" value="HisKA"/>
    <property type="match status" value="1"/>
</dbReference>
<name>Q6V7X3_CUSPE</name>
<evidence type="ECO:0000256" key="13">
    <source>
        <dbReference type="SAM" id="MobiDB-lite"/>
    </source>
</evidence>
<dbReference type="InterPro" id="IPR013767">
    <property type="entry name" value="PAS_fold"/>
</dbReference>
<dbReference type="InterPro" id="IPR013515">
    <property type="entry name" value="Phytochrome_cen-reg"/>
</dbReference>
<protein>
    <recommendedName>
        <fullName evidence="11">Phytochrome</fullName>
    </recommendedName>
</protein>
<dbReference type="SMART" id="SM00091">
    <property type="entry name" value="PAS"/>
    <property type="match status" value="2"/>
</dbReference>
<keyword evidence="6" id="KW-0677">Repeat</keyword>
<dbReference type="InterPro" id="IPR013516">
    <property type="entry name" value="Phyto_chromo_BS"/>
</dbReference>
<evidence type="ECO:0000256" key="2">
    <source>
        <dbReference type="ARBA" id="ARBA00008235"/>
    </source>
</evidence>
<dbReference type="SMART" id="SM00388">
    <property type="entry name" value="HisKA"/>
    <property type="match status" value="1"/>
</dbReference>
<dbReference type="InterPro" id="IPR016132">
    <property type="entry name" value="Phyto_chromo_attachment"/>
</dbReference>
<feature type="domain" description="Phytochrome chromophore attachment site" evidence="14">
    <location>
        <begin position="218"/>
        <end position="390"/>
    </location>
</feature>
<dbReference type="GO" id="GO:0000155">
    <property type="term" value="F:phosphorelay sensor kinase activity"/>
    <property type="evidence" value="ECO:0007669"/>
    <property type="project" value="InterPro"/>
</dbReference>
<evidence type="ECO:0000259" key="15">
    <source>
        <dbReference type="PROSITE" id="PS50109"/>
    </source>
</evidence>
<dbReference type="Gene3D" id="3.30.450.270">
    <property type="match status" value="1"/>
</dbReference>
<comment type="subunit">
    <text evidence="3">Homodimer.</text>
</comment>
<dbReference type="GO" id="GO:0009637">
    <property type="term" value="P:response to blue light"/>
    <property type="evidence" value="ECO:0007669"/>
    <property type="project" value="UniProtKB-ARBA"/>
</dbReference>
<evidence type="ECO:0000256" key="7">
    <source>
        <dbReference type="ARBA" id="ARBA00022991"/>
    </source>
</evidence>
<dbReference type="GO" id="GO:0009585">
    <property type="term" value="P:red, far-red light phototransduction"/>
    <property type="evidence" value="ECO:0007669"/>
    <property type="project" value="InterPro"/>
</dbReference>
<evidence type="ECO:0000256" key="5">
    <source>
        <dbReference type="ARBA" id="ARBA00022606"/>
    </source>
</evidence>
<reference evidence="17" key="1">
    <citation type="submission" date="2003-07" db="EMBL/GenBank/DDBJ databases">
        <authorList>
            <person name="Okazawa A."/>
            <person name="Trakulnaleamsai C."/>
            <person name="Fukusaki E."/>
            <person name="Kobayashi A."/>
        </authorList>
    </citation>
    <scope>NUCLEOTIDE SEQUENCE</scope>
</reference>
<dbReference type="SUPFAM" id="SSF55874">
    <property type="entry name" value="ATPase domain of HSP90 chaperone/DNA topoisomerase II/histidine kinase"/>
    <property type="match status" value="1"/>
</dbReference>
<dbReference type="SUPFAM" id="SSF55781">
    <property type="entry name" value="GAF domain-like"/>
    <property type="match status" value="2"/>
</dbReference>
<dbReference type="NCBIfam" id="TIGR00229">
    <property type="entry name" value="sensory_box"/>
    <property type="match status" value="1"/>
</dbReference>
<feature type="compositionally biased region" description="Low complexity" evidence="13">
    <location>
        <begin position="1"/>
        <end position="14"/>
    </location>
</feature>
<dbReference type="InterPro" id="IPR001610">
    <property type="entry name" value="PAC"/>
</dbReference>
<evidence type="ECO:0000256" key="11">
    <source>
        <dbReference type="PIRNR" id="PIRNR000084"/>
    </source>
</evidence>
<evidence type="ECO:0000313" key="17">
    <source>
        <dbReference type="EMBL" id="AAR08425.1"/>
    </source>
</evidence>
<dbReference type="GO" id="GO:0042803">
    <property type="term" value="F:protein homodimerization activity"/>
    <property type="evidence" value="ECO:0007669"/>
    <property type="project" value="InterPro"/>
</dbReference>
<keyword evidence="10 11" id="KW-0675">Receptor</keyword>
<keyword evidence="9 11" id="KW-0804">Transcription</keyword>
<dbReference type="PANTHER" id="PTHR47876:SF3">
    <property type="entry name" value="PHYTOCHROME 1"/>
    <property type="match status" value="1"/>
</dbReference>
<dbReference type="FunFam" id="3.30.450.20:FF:000039">
    <property type="entry name" value="Phytochrome"/>
    <property type="match status" value="1"/>
</dbReference>
<organism evidence="17">
    <name type="scientific">Cuscuta pentagona</name>
    <name type="common">Five-angled dodder</name>
    <dbReference type="NCBI Taxonomy" id="112407"/>
    <lineage>
        <taxon>Eukaryota</taxon>
        <taxon>Viridiplantae</taxon>
        <taxon>Streptophyta</taxon>
        <taxon>Embryophyta</taxon>
        <taxon>Tracheophyta</taxon>
        <taxon>Spermatophyta</taxon>
        <taxon>Magnoliopsida</taxon>
        <taxon>eudicotyledons</taxon>
        <taxon>Gunneridae</taxon>
        <taxon>Pentapetalae</taxon>
        <taxon>asterids</taxon>
        <taxon>lamiids</taxon>
        <taxon>Solanales</taxon>
        <taxon>Convolvulaceae</taxon>
        <taxon>Cuscuteae</taxon>
        <taxon>Cuscuta</taxon>
        <taxon>Cuscuta subgen. Grammica</taxon>
        <taxon>Cuscuta sect. Cleistogrammica</taxon>
    </lineage>
</organism>
<dbReference type="SMART" id="SM00065">
    <property type="entry name" value="GAF"/>
    <property type="match status" value="1"/>
</dbReference>
<proteinExistence type="evidence at transcript level"/>
<dbReference type="SMART" id="SM00387">
    <property type="entry name" value="HATPase_c"/>
    <property type="match status" value="1"/>
</dbReference>
<dbReference type="Gene3D" id="3.30.450.40">
    <property type="match status" value="1"/>
</dbReference>
<accession>Q6V7X3</accession>
<dbReference type="Pfam" id="PF01590">
    <property type="entry name" value="GAF"/>
    <property type="match status" value="1"/>
</dbReference>
<dbReference type="InterPro" id="IPR013654">
    <property type="entry name" value="PAS_2"/>
</dbReference>
<keyword evidence="4 11" id="KW-0600">Photoreceptor protein</keyword>
<evidence type="ECO:0000256" key="12">
    <source>
        <dbReference type="PIRSR" id="PIRSR000084-50"/>
    </source>
</evidence>
<dbReference type="PROSITE" id="PS50046">
    <property type="entry name" value="PHYTOCHROME_2"/>
    <property type="match status" value="1"/>
</dbReference>
<dbReference type="Pfam" id="PF00989">
    <property type="entry name" value="PAS"/>
    <property type="match status" value="2"/>
</dbReference>
<evidence type="ECO:0000256" key="10">
    <source>
        <dbReference type="ARBA" id="ARBA00023170"/>
    </source>
</evidence>
<dbReference type="InterPro" id="IPR003661">
    <property type="entry name" value="HisK_dim/P_dom"/>
</dbReference>
<dbReference type="PIRSF" id="PIRSF000084">
    <property type="entry name" value="Phytochrome"/>
    <property type="match status" value="1"/>
</dbReference>
<dbReference type="AlphaFoldDB" id="Q6V7X3"/>
<evidence type="ECO:0000256" key="1">
    <source>
        <dbReference type="ARBA" id="ARBA00002479"/>
    </source>
</evidence>
<comment type="function">
    <text evidence="1">Regulatory photoreceptor which exists in two forms that are reversibly interconvertible by light: the Pr form that absorbs maximally in the red region of the spectrum and the Pfr form that absorbs maximally in the far-red region. Photoconversion of Pr to Pfr induces an array of morphogenic responses, whereas reconversion of Pfr to Pr cancels the induction of those responses. Pfr controls the expression of a number of nuclear genes including those encoding the small subunit of ribulose-bisphosphate carboxylase, chlorophyll A/B binding protein, protochlorophyllide reductase, rRNA, etc. It also controls the expression of its own gene(s) in a negative feedback fashion.</text>
</comment>
<dbReference type="GO" id="GO:0009881">
    <property type="term" value="F:photoreceptor activity"/>
    <property type="evidence" value="ECO:0007669"/>
    <property type="project" value="UniProtKB-KW"/>
</dbReference>
<evidence type="ECO:0000256" key="6">
    <source>
        <dbReference type="ARBA" id="ARBA00022737"/>
    </source>
</evidence>
<dbReference type="PROSITE" id="PS00245">
    <property type="entry name" value="PHYTOCHROME_1"/>
    <property type="match status" value="1"/>
</dbReference>
<evidence type="ECO:0000259" key="14">
    <source>
        <dbReference type="PROSITE" id="PS50046"/>
    </source>
</evidence>
<dbReference type="FunFam" id="3.30.450.270:FF:000001">
    <property type="entry name" value="Phytochrome"/>
    <property type="match status" value="1"/>
</dbReference>
<dbReference type="PROSITE" id="PS50112">
    <property type="entry name" value="PAS"/>
    <property type="match status" value="2"/>
</dbReference>
<evidence type="ECO:0000256" key="3">
    <source>
        <dbReference type="ARBA" id="ARBA00011738"/>
    </source>
</evidence>
<keyword evidence="8 11" id="KW-0805">Transcription regulation</keyword>
<dbReference type="InterPro" id="IPR012129">
    <property type="entry name" value="Phytochrome_A-E"/>
</dbReference>
<dbReference type="EMBL" id="AY348567">
    <property type="protein sequence ID" value="AAR08425.1"/>
    <property type="molecule type" value="mRNA"/>
</dbReference>
<dbReference type="GO" id="GO:0009584">
    <property type="term" value="P:detection of visible light"/>
    <property type="evidence" value="ECO:0007669"/>
    <property type="project" value="InterPro"/>
</dbReference>
<feature type="domain" description="PAS" evidence="16">
    <location>
        <begin position="612"/>
        <end position="682"/>
    </location>
</feature>
<evidence type="ECO:0000256" key="8">
    <source>
        <dbReference type="ARBA" id="ARBA00023015"/>
    </source>
</evidence>
<sequence>MSSSRPSQSSSNSARSKHSARIIAQTSIDAKLHAEFEESGDSFDYSSSIRVTSVNTGEQKPRSDKVTTAYLHQIQKAKFIQPFGCLLALDEKTFRVIAFSENAPDMLTMVSHAVPSVGDLPVLGIGTDIRTIFTAPSGAALQKALGFGEVSLLNPILVHCKTSGKPFYAIVHRVTGSLIVDFEPVKPYEAPMTAAGALQSYKLAAKAIARLQSLPSGSLERFCDTIVQEVFELTGYDRVMAYKFHDDDHGEVVSEITKPGLEPYLGLHYPATDIPQAARFLFMKNKVRMICDCQAKHVKVVQDEKLLFDLTLCGSTLRAPHTCHLQYMENMNSIASLVMAIVVNDGDDEEEEERSGSGKRKRLWGLVVCHNTTPRFVPFPLRYACEFLAQVFAIHVNKELELENQIVEKNILRTQTLLCDILLRDAVLGIVSQSQSPNMMDLVKCDGAVLLYKSKIHRLGITPTDFQLQDIVYRLNEHHMDSTGLSTDSLYDAGFPGALSLGLCGMASVRISEKDWLFWFRSHTASEVRWGGVKHEPDDGRKMHPRSSFKAFLEVVETRSLPWKDYEMDGIHSLQLIMRNAFFNEADTVATNVIHAKLNDLRIDGLQELEAVTSEMVRLIETAMVPIIAVGVDGLVNGWNTKIAELTGLSVDEAIGNHLLTLVEDSSVHTVKKMLNLALQGEEEKNVQFEIMTHGIRSECGPISLVVNACASRDVQESVVGVCFIAQDITGQKTVMDKFTRIEGDYRAIIQNPNPLIPPIFGTDEFGWCSEWNSAMTKLSGWRRDEVIDKMVLGEVFGTQKACCRLKSHEAFVTLGVVLNNAITGHESDKTVFGFCTRNGKYVECLLSVTKRLNQDGAVIGLFCFLQLASQELQQALHFQKLSEQTATKRLKVLAYLRKQVKNPLSGIMFSRKMLEGTELGNDQQNILHTSAQCQQQLSKVLDDTDLDCIIEGYLDLEMVEFKLDEVLLASISQVMTKSNGKSLRVINDVAENVLCETLYGDSLRLQQVLAEFLSVAVNFTPSGGQLAVSSSLTKDHLGQSVQLAHLEFRVTHSGGGVPEELLTQMFGSDVDALEEGISLLVSRNLVKLMNGDVQYHREAGRSAFIISVELAVATKPRA</sequence>
<dbReference type="InterPro" id="IPR035965">
    <property type="entry name" value="PAS-like_dom_sf"/>
</dbReference>
<dbReference type="Gene3D" id="3.30.450.20">
    <property type="entry name" value="PAS domain"/>
    <property type="match status" value="3"/>
</dbReference>
<gene>
    <name evidence="17" type="primary">phyA</name>
</gene>
<dbReference type="PRINTS" id="PR01033">
    <property type="entry name" value="PHYTOCHROME"/>
</dbReference>
<dbReference type="Pfam" id="PF00360">
    <property type="entry name" value="PHY"/>
    <property type="match status" value="1"/>
</dbReference>
<comment type="similarity">
    <text evidence="2 11">Belongs to the phytochrome family.</text>
</comment>
<dbReference type="InterPro" id="IPR005467">
    <property type="entry name" value="His_kinase_dom"/>
</dbReference>
<dbReference type="SUPFAM" id="SSF55785">
    <property type="entry name" value="PYP-like sensor domain (PAS domain)"/>
    <property type="match status" value="3"/>
</dbReference>